<accession>A0ABU3B291</accession>
<proteinExistence type="predicted"/>
<keyword evidence="3" id="KW-0808">Transferase</keyword>
<dbReference type="InterPro" id="IPR043502">
    <property type="entry name" value="DNA/RNA_pol_sf"/>
</dbReference>
<dbReference type="Proteomes" id="UP001180724">
    <property type="component" value="Unassembled WGS sequence"/>
</dbReference>
<dbReference type="PROSITE" id="PS50878">
    <property type="entry name" value="RT_POL"/>
    <property type="match status" value="1"/>
</dbReference>
<name>A0ABU3B291_9ACTN</name>
<dbReference type="SUPFAM" id="SSF56672">
    <property type="entry name" value="DNA/RNA polymerases"/>
    <property type="match status" value="1"/>
</dbReference>
<dbReference type="InterPro" id="IPR000477">
    <property type="entry name" value="RT_dom"/>
</dbReference>
<dbReference type="GO" id="GO:0003964">
    <property type="term" value="F:RNA-directed DNA polymerase activity"/>
    <property type="evidence" value="ECO:0007669"/>
    <property type="project" value="UniProtKB-KW"/>
</dbReference>
<comment type="caution">
    <text evidence="3">The sequence shown here is derived from an EMBL/GenBank/DDBJ whole genome shotgun (WGS) entry which is preliminary data.</text>
</comment>
<dbReference type="Pfam" id="PF00078">
    <property type="entry name" value="RVT_1"/>
    <property type="match status" value="1"/>
</dbReference>
<dbReference type="EMBL" id="JAVRFH010000197">
    <property type="protein sequence ID" value="MDT0616571.1"/>
    <property type="molecule type" value="Genomic_DNA"/>
</dbReference>
<dbReference type="RefSeq" id="WP_311586120.1">
    <property type="nucleotide sequence ID" value="NZ_JAVRFH010000197.1"/>
</dbReference>
<dbReference type="CDD" id="cd01651">
    <property type="entry name" value="RT_G2_intron"/>
    <property type="match status" value="1"/>
</dbReference>
<dbReference type="InterPro" id="IPR051083">
    <property type="entry name" value="GrpII_Intron_Splice-Mob/Def"/>
</dbReference>
<evidence type="ECO:0000313" key="4">
    <source>
        <dbReference type="Proteomes" id="UP001180724"/>
    </source>
</evidence>
<keyword evidence="4" id="KW-1185">Reference proteome</keyword>
<dbReference type="PANTHER" id="PTHR34047">
    <property type="entry name" value="NUCLEAR INTRON MATURASE 1, MITOCHONDRIAL-RELATED"/>
    <property type="match status" value="1"/>
</dbReference>
<evidence type="ECO:0000256" key="1">
    <source>
        <dbReference type="ARBA" id="ARBA00025589"/>
    </source>
</evidence>
<comment type="function">
    <text evidence="1">Poorly processive, error-prone DNA polymerase involved in untargeted mutagenesis. Copies undamaged DNA at stalled replication forks, which arise in vivo from mismatched or misaligned primer ends. These misaligned primers can be extended by PolIV. Exhibits no 3'-5' exonuclease (proofreading) activity. May be involved in translesional synthesis, in conjunction with the beta clamp from PolIII.</text>
</comment>
<reference evidence="3" key="1">
    <citation type="submission" date="2024-05" db="EMBL/GenBank/DDBJ databases">
        <title>30 novel species of actinomycetes from the DSMZ collection.</title>
        <authorList>
            <person name="Nouioui I."/>
        </authorList>
    </citation>
    <scope>NUCLEOTIDE SEQUENCE</scope>
    <source>
        <strain evidence="3">DSM 40712</strain>
    </source>
</reference>
<dbReference type="Gene3D" id="3.30.70.270">
    <property type="match status" value="1"/>
</dbReference>
<feature type="non-terminal residue" evidence="3">
    <location>
        <position position="1"/>
    </location>
</feature>
<protein>
    <submittedName>
        <fullName evidence="3">Reverse transcriptase domain-containing protein</fullName>
    </submittedName>
</protein>
<dbReference type="PANTHER" id="PTHR34047:SF8">
    <property type="entry name" value="PROTEIN YKFC"/>
    <property type="match status" value="1"/>
</dbReference>
<dbReference type="InterPro" id="IPR043128">
    <property type="entry name" value="Rev_trsase/Diguanyl_cyclase"/>
</dbReference>
<dbReference type="InterPro" id="IPR013597">
    <property type="entry name" value="Mat_intron_G2"/>
</dbReference>
<sequence>PELHNYGTTGYRWVLHPDIEACFDSIDHTALMDRVRARVKDKRVLLLVKAFLKAGVLTEAGSREDSLTGTPQGGILSPLLANIALSALDEHLTRAWEPNGEMSTQYQRKTRRRKSLPNWRIVRYADDFVVLTDGNRDDAEALREDIANVLQPMGLRLSEAKTQTVHMSEGFDFLGFRIQWRRKRGSNKWYVYTYIADRPIRQLKDKIRALTNRKSQQNPRHVLIRLNQIMRGWANYFKHAVAKVTLKTLQRFVWHRVINWWMRLHRWGWKDVRRHLTDHNGRWRRPSADGIELFDLQTVTVTRYRYRGNTIPNPWNQLNHA</sequence>
<gene>
    <name evidence="3" type="ORF">RM812_41550</name>
</gene>
<evidence type="ECO:0000259" key="2">
    <source>
        <dbReference type="PROSITE" id="PS50878"/>
    </source>
</evidence>
<organism evidence="3 4">
    <name type="scientific">Streptomyces lancefieldiae</name>
    <dbReference type="NCBI Taxonomy" id="3075520"/>
    <lineage>
        <taxon>Bacteria</taxon>
        <taxon>Bacillati</taxon>
        <taxon>Actinomycetota</taxon>
        <taxon>Actinomycetes</taxon>
        <taxon>Kitasatosporales</taxon>
        <taxon>Streptomycetaceae</taxon>
        <taxon>Streptomyces</taxon>
    </lineage>
</organism>
<keyword evidence="3" id="KW-0548">Nucleotidyltransferase</keyword>
<keyword evidence="3" id="KW-0695">RNA-directed DNA polymerase</keyword>
<feature type="domain" description="Reverse transcriptase" evidence="2">
    <location>
        <begin position="1"/>
        <end position="178"/>
    </location>
</feature>
<evidence type="ECO:0000313" key="3">
    <source>
        <dbReference type="EMBL" id="MDT0616571.1"/>
    </source>
</evidence>
<dbReference type="Pfam" id="PF08388">
    <property type="entry name" value="GIIM"/>
    <property type="match status" value="1"/>
</dbReference>